<reference evidence="2" key="1">
    <citation type="journal article" date="2010" name="Nat. Biotechnol.">
        <title>Draft genome sequence of the oilseed species Ricinus communis.</title>
        <authorList>
            <person name="Chan A.P."/>
            <person name="Crabtree J."/>
            <person name="Zhao Q."/>
            <person name="Lorenzi H."/>
            <person name="Orvis J."/>
            <person name="Puiu D."/>
            <person name="Melake-Berhan A."/>
            <person name="Jones K.M."/>
            <person name="Redman J."/>
            <person name="Chen G."/>
            <person name="Cahoon E.B."/>
            <person name="Gedil M."/>
            <person name="Stanke M."/>
            <person name="Haas B.J."/>
            <person name="Wortman J.R."/>
            <person name="Fraser-Liggett C.M."/>
            <person name="Ravel J."/>
            <person name="Rabinowicz P.D."/>
        </authorList>
    </citation>
    <scope>NUCLEOTIDE SEQUENCE [LARGE SCALE GENOMIC DNA]</scope>
    <source>
        <strain evidence="2">cv. Hale</strain>
    </source>
</reference>
<keyword evidence="2" id="KW-1185">Reference proteome</keyword>
<dbReference type="AlphaFoldDB" id="B9RV75"/>
<name>B9RV75_RICCO</name>
<evidence type="ECO:0000313" key="1">
    <source>
        <dbReference type="EMBL" id="EEF44808.1"/>
    </source>
</evidence>
<dbReference type="EMBL" id="EQ973818">
    <property type="protein sequence ID" value="EEF44808.1"/>
    <property type="molecule type" value="Genomic_DNA"/>
</dbReference>
<proteinExistence type="predicted"/>
<gene>
    <name evidence="1" type="ORF">RCOM_0900610</name>
</gene>
<accession>B9RV75</accession>
<sequence>MEQEREKKGPHDPVEYRERERERGWIWESQSFFINLKKNSDIGYNPYNRMLD</sequence>
<evidence type="ECO:0000313" key="2">
    <source>
        <dbReference type="Proteomes" id="UP000008311"/>
    </source>
</evidence>
<dbReference type="InParanoid" id="B9RV75"/>
<organism evidence="1 2">
    <name type="scientific">Ricinus communis</name>
    <name type="common">Castor bean</name>
    <dbReference type="NCBI Taxonomy" id="3988"/>
    <lineage>
        <taxon>Eukaryota</taxon>
        <taxon>Viridiplantae</taxon>
        <taxon>Streptophyta</taxon>
        <taxon>Embryophyta</taxon>
        <taxon>Tracheophyta</taxon>
        <taxon>Spermatophyta</taxon>
        <taxon>Magnoliopsida</taxon>
        <taxon>eudicotyledons</taxon>
        <taxon>Gunneridae</taxon>
        <taxon>Pentapetalae</taxon>
        <taxon>rosids</taxon>
        <taxon>fabids</taxon>
        <taxon>Malpighiales</taxon>
        <taxon>Euphorbiaceae</taxon>
        <taxon>Acalyphoideae</taxon>
        <taxon>Acalypheae</taxon>
        <taxon>Ricinus</taxon>
    </lineage>
</organism>
<protein>
    <submittedName>
        <fullName evidence="1">Uncharacterized protein</fullName>
    </submittedName>
</protein>
<dbReference type="Proteomes" id="UP000008311">
    <property type="component" value="Unassembled WGS sequence"/>
</dbReference>